<dbReference type="GO" id="GO:0006508">
    <property type="term" value="P:proteolysis"/>
    <property type="evidence" value="ECO:0007669"/>
    <property type="project" value="UniProtKB-KW"/>
</dbReference>
<dbReference type="HOGENOM" id="CLU_1164287_0_0_9"/>
<dbReference type="Pfam" id="PF02517">
    <property type="entry name" value="Rce1-like"/>
    <property type="match status" value="1"/>
</dbReference>
<organism evidence="3 4">
    <name type="scientific">Clostridium pasteurianum BC1</name>
    <dbReference type="NCBI Taxonomy" id="86416"/>
    <lineage>
        <taxon>Bacteria</taxon>
        <taxon>Bacillati</taxon>
        <taxon>Bacillota</taxon>
        <taxon>Clostridia</taxon>
        <taxon>Eubacteriales</taxon>
        <taxon>Clostridiaceae</taxon>
        <taxon>Clostridium</taxon>
    </lineage>
</organism>
<dbReference type="InterPro" id="IPR003675">
    <property type="entry name" value="Rce1/LyrA-like_dom"/>
</dbReference>
<proteinExistence type="predicted"/>
<accession>R4KB13</accession>
<dbReference type="RefSeq" id="WP_015615143.1">
    <property type="nucleotide sequence ID" value="NC_021182.1"/>
</dbReference>
<evidence type="ECO:0000256" key="1">
    <source>
        <dbReference type="SAM" id="Phobius"/>
    </source>
</evidence>
<dbReference type="PANTHER" id="PTHR36435:SF1">
    <property type="entry name" value="CAAX AMINO TERMINAL PROTEASE FAMILY PROTEIN"/>
    <property type="match status" value="1"/>
</dbReference>
<dbReference type="GO" id="GO:0080120">
    <property type="term" value="P:CAAX-box protein maturation"/>
    <property type="evidence" value="ECO:0007669"/>
    <property type="project" value="UniProtKB-ARBA"/>
</dbReference>
<dbReference type="STRING" id="86416.Clopa_1926"/>
<dbReference type="GO" id="GO:0004175">
    <property type="term" value="F:endopeptidase activity"/>
    <property type="evidence" value="ECO:0007669"/>
    <property type="project" value="UniProtKB-ARBA"/>
</dbReference>
<feature type="transmembrane region" description="Helical" evidence="1">
    <location>
        <begin position="132"/>
        <end position="153"/>
    </location>
</feature>
<dbReference type="eggNOG" id="COG1266">
    <property type="taxonomic scope" value="Bacteria"/>
</dbReference>
<dbReference type="KEGG" id="cpas:Clopa_1926"/>
<keyword evidence="1" id="KW-1133">Transmembrane helix</keyword>
<feature type="transmembrane region" description="Helical" evidence="1">
    <location>
        <begin position="26"/>
        <end position="46"/>
    </location>
</feature>
<evidence type="ECO:0000313" key="3">
    <source>
        <dbReference type="EMBL" id="AGK96825.1"/>
    </source>
</evidence>
<name>R4KB13_CLOPA</name>
<evidence type="ECO:0000259" key="2">
    <source>
        <dbReference type="Pfam" id="PF02517"/>
    </source>
</evidence>
<dbReference type="PANTHER" id="PTHR36435">
    <property type="entry name" value="SLR1288 PROTEIN"/>
    <property type="match status" value="1"/>
</dbReference>
<feature type="transmembrane region" description="Helical" evidence="1">
    <location>
        <begin position="99"/>
        <end position="120"/>
    </location>
</feature>
<sequence length="238" mass="26635">MSNLNNAKNQSAIVLKKRLKFSILPVLYYNLFLGIFILMPVFIMIIAKIHLDLRQRTIVALIGTLIAEIAMYMLLIKWVHQSGKSLTDLGWGVNTNVSAIILGIFFSIGYILWTFSNPLIIQNAMEISLFKIFGVLVGIVGAIVEEIVFRGFVLTELSETKVSIAAQIFISGLAFALIHIGFNITGVIITFIMGMVLSVIYIVGRRSLTPSLISHMLINILIEPWLLMFIINMYSKIV</sequence>
<evidence type="ECO:0000313" key="4">
    <source>
        <dbReference type="Proteomes" id="UP000013523"/>
    </source>
</evidence>
<keyword evidence="1" id="KW-0812">Transmembrane</keyword>
<dbReference type="OrthoDB" id="9779573at2"/>
<gene>
    <name evidence="3" type="ORF">Clopa_1926</name>
</gene>
<dbReference type="AlphaFoldDB" id="R4KB13"/>
<dbReference type="InterPro" id="IPR052710">
    <property type="entry name" value="CAAX_protease"/>
</dbReference>
<feature type="transmembrane region" description="Helical" evidence="1">
    <location>
        <begin position="216"/>
        <end position="235"/>
    </location>
</feature>
<reference evidence="3 4" key="1">
    <citation type="submission" date="2012-01" db="EMBL/GenBank/DDBJ databases">
        <title>Complete sequence of chromosome of Clostridium pasteurianum BC1.</title>
        <authorList>
            <consortium name="US DOE Joint Genome Institute"/>
            <person name="Lucas S."/>
            <person name="Han J."/>
            <person name="Lapidus A."/>
            <person name="Cheng J.-F."/>
            <person name="Goodwin L."/>
            <person name="Pitluck S."/>
            <person name="Peters L."/>
            <person name="Mikhailova N."/>
            <person name="Teshima H."/>
            <person name="Detter J.C."/>
            <person name="Han C."/>
            <person name="Tapia R."/>
            <person name="Land M."/>
            <person name="Hauser L."/>
            <person name="Kyrpides N."/>
            <person name="Ivanova N."/>
            <person name="Pagani I."/>
            <person name="Dunn J."/>
            <person name="Taghavi S."/>
            <person name="Francis A."/>
            <person name="van der Lelie D."/>
            <person name="Woyke T."/>
        </authorList>
    </citation>
    <scope>NUCLEOTIDE SEQUENCE [LARGE SCALE GENOMIC DNA]</scope>
    <source>
        <strain evidence="3 4">BC1</strain>
    </source>
</reference>
<feature type="transmembrane region" description="Helical" evidence="1">
    <location>
        <begin position="58"/>
        <end position="79"/>
    </location>
</feature>
<keyword evidence="3" id="KW-0378">Hydrolase</keyword>
<keyword evidence="1" id="KW-0472">Membrane</keyword>
<keyword evidence="3" id="KW-0645">Protease</keyword>
<dbReference type="PATRIC" id="fig|86416.3.peg.1895"/>
<dbReference type="EMBL" id="CP003261">
    <property type="protein sequence ID" value="AGK96825.1"/>
    <property type="molecule type" value="Genomic_DNA"/>
</dbReference>
<keyword evidence="4" id="KW-1185">Reference proteome</keyword>
<feature type="domain" description="CAAX prenyl protease 2/Lysostaphin resistance protein A-like" evidence="2">
    <location>
        <begin position="132"/>
        <end position="220"/>
    </location>
</feature>
<protein>
    <submittedName>
        <fullName evidence="3">CAAX amino terminal protease family</fullName>
    </submittedName>
</protein>
<feature type="transmembrane region" description="Helical" evidence="1">
    <location>
        <begin position="173"/>
        <end position="204"/>
    </location>
</feature>
<dbReference type="Proteomes" id="UP000013523">
    <property type="component" value="Chromosome"/>
</dbReference>